<dbReference type="PANTHER" id="PTHR10622:SF11">
    <property type="entry name" value="HET-DOMAIN-CONTAINING PROTEIN"/>
    <property type="match status" value="1"/>
</dbReference>
<dbReference type="InterPro" id="IPR027417">
    <property type="entry name" value="P-loop_NTPase"/>
</dbReference>
<reference evidence="2 3" key="1">
    <citation type="journal article" date="2024" name="IMA Fungus">
        <title>IMA Genome - F19 : A genome assembly and annotation guide to empower mycologists, including annotated draft genome sequences of Ceratocystis pirilliformis, Diaporthe australafricana, Fusarium ophioides, Paecilomyces lecythidis, and Sporothrix stenoceras.</title>
        <authorList>
            <person name="Aylward J."/>
            <person name="Wilson A.M."/>
            <person name="Visagie C.M."/>
            <person name="Spraker J."/>
            <person name="Barnes I."/>
            <person name="Buitendag C."/>
            <person name="Ceriani C."/>
            <person name="Del Mar Angel L."/>
            <person name="du Plessis D."/>
            <person name="Fuchs T."/>
            <person name="Gasser K."/>
            <person name="Kramer D."/>
            <person name="Li W."/>
            <person name="Munsamy K."/>
            <person name="Piso A."/>
            <person name="Price J.L."/>
            <person name="Sonnekus B."/>
            <person name="Thomas C."/>
            <person name="van der Nest A."/>
            <person name="van Dijk A."/>
            <person name="van Heerden A."/>
            <person name="van Vuuren N."/>
            <person name="Yilmaz N."/>
            <person name="Duong T.A."/>
            <person name="van der Merwe N.A."/>
            <person name="Wingfield M.J."/>
            <person name="Wingfield B.D."/>
        </authorList>
    </citation>
    <scope>NUCLEOTIDE SEQUENCE [LARGE SCALE GENOMIC DNA]</scope>
    <source>
        <strain evidence="2 3">CMW 5346</strain>
    </source>
</reference>
<protein>
    <recommendedName>
        <fullName evidence="1">Orc1-like AAA ATPase domain-containing protein</fullName>
    </recommendedName>
</protein>
<gene>
    <name evidence="2" type="ORF">Sste5346_006240</name>
</gene>
<dbReference type="SUPFAM" id="SSF52540">
    <property type="entry name" value="P-loop containing nucleoside triphosphate hydrolases"/>
    <property type="match status" value="1"/>
</dbReference>
<evidence type="ECO:0000259" key="1">
    <source>
        <dbReference type="Pfam" id="PF13191"/>
    </source>
</evidence>
<accession>A0ABR3YZC9</accession>
<name>A0ABR3YZC9_9PEZI</name>
<dbReference type="EMBL" id="JAWCUI010000036">
    <property type="protein sequence ID" value="KAL1893739.1"/>
    <property type="molecule type" value="Genomic_DNA"/>
</dbReference>
<feature type="domain" description="Orc1-like AAA ATPase" evidence="1">
    <location>
        <begin position="171"/>
        <end position="295"/>
    </location>
</feature>
<evidence type="ECO:0000313" key="2">
    <source>
        <dbReference type="EMBL" id="KAL1893739.1"/>
    </source>
</evidence>
<dbReference type="Proteomes" id="UP001583186">
    <property type="component" value="Unassembled WGS sequence"/>
</dbReference>
<dbReference type="Gene3D" id="3.40.50.300">
    <property type="entry name" value="P-loop containing nucleotide triphosphate hydrolases"/>
    <property type="match status" value="1"/>
</dbReference>
<organism evidence="2 3">
    <name type="scientific">Sporothrix stenoceras</name>
    <dbReference type="NCBI Taxonomy" id="5173"/>
    <lineage>
        <taxon>Eukaryota</taxon>
        <taxon>Fungi</taxon>
        <taxon>Dikarya</taxon>
        <taxon>Ascomycota</taxon>
        <taxon>Pezizomycotina</taxon>
        <taxon>Sordariomycetes</taxon>
        <taxon>Sordariomycetidae</taxon>
        <taxon>Ophiostomatales</taxon>
        <taxon>Ophiostomataceae</taxon>
        <taxon>Sporothrix</taxon>
    </lineage>
</organism>
<dbReference type="PANTHER" id="PTHR10622">
    <property type="entry name" value="HET DOMAIN-CONTAINING PROTEIN"/>
    <property type="match status" value="1"/>
</dbReference>
<dbReference type="InterPro" id="IPR041664">
    <property type="entry name" value="AAA_16"/>
</dbReference>
<keyword evidence="3" id="KW-1185">Reference proteome</keyword>
<comment type="caution">
    <text evidence="2">The sequence shown here is derived from an EMBL/GenBank/DDBJ whole genome shotgun (WGS) entry which is preliminary data.</text>
</comment>
<evidence type="ECO:0000313" key="3">
    <source>
        <dbReference type="Proteomes" id="UP001583186"/>
    </source>
</evidence>
<proteinExistence type="predicted"/>
<sequence length="513" mass="58889">MFRWYRYSTRCYVYMPDLPVSVNIERGDEFRNHSWFKRGWTLQELIAPTSVEFFAKDGVRLGDKNMLKSQIQEITGIPVSLLQGTSDVSSFDTEERFRWAAKRQTTRGEDLAYCLLGIFGISMSIHYGEGEEEATRRLKAKVFKSKQRHDEWRKRVENRIWQVPFERNPCFTGRTAELDHIHRQLFTQHHTAKVAITGLGGIGKTQLVIELLFRLRDEYQDCSFLWIPATTNESLLQAYRKAAQELCIPGWDDKETDVTQLVQSHLSNENAGRTVLVFDNADDIGIWVKQRTPKARRMLDCLPKGDHVSILFTTRTTELAIKLISKRECLVELPEIGKRDGKELFRKLLVKQDLLNNEDDVVALLKWLTYLPLAIVQASMYINQNKCDLQTYLSLLSEQEEDVVELLSYDFEGHGRQDSDGKNPIATTWLISFVKIRERDALAADYLSFMACVDTKNIPQLLLPPGPSRKTKTDALGTLQGYSFITIPSVDAAINIHRLSHRKISGSIGGRWP</sequence>
<dbReference type="Pfam" id="PF13191">
    <property type="entry name" value="AAA_16"/>
    <property type="match status" value="1"/>
</dbReference>